<evidence type="ECO:0000313" key="7">
    <source>
        <dbReference type="EMBL" id="MDN4613334.1"/>
    </source>
</evidence>
<dbReference type="PROSITE" id="PS00211">
    <property type="entry name" value="ABC_TRANSPORTER_1"/>
    <property type="match status" value="1"/>
</dbReference>
<evidence type="ECO:0000313" key="8">
    <source>
        <dbReference type="Proteomes" id="UP001174208"/>
    </source>
</evidence>
<dbReference type="PROSITE" id="PS50893">
    <property type="entry name" value="ABC_TRANSPORTER_2"/>
    <property type="match status" value="2"/>
</dbReference>
<proteinExistence type="predicted"/>
<dbReference type="InterPro" id="IPR003439">
    <property type="entry name" value="ABC_transporter-like_ATP-bd"/>
</dbReference>
<evidence type="ECO:0000259" key="6">
    <source>
        <dbReference type="PROSITE" id="PS50893"/>
    </source>
</evidence>
<dbReference type="PANTHER" id="PTHR43790:SF9">
    <property type="entry name" value="GALACTOFURANOSE TRANSPORTER ATP-BINDING PROTEIN YTFR"/>
    <property type="match status" value="1"/>
</dbReference>
<evidence type="ECO:0000256" key="3">
    <source>
        <dbReference type="ARBA" id="ARBA00022741"/>
    </source>
</evidence>
<feature type="compositionally biased region" description="Polar residues" evidence="5">
    <location>
        <begin position="1"/>
        <end position="12"/>
    </location>
</feature>
<accession>A0ABT8KAH4</accession>
<keyword evidence="3" id="KW-0547">Nucleotide-binding</keyword>
<dbReference type="SUPFAM" id="SSF52540">
    <property type="entry name" value="P-loop containing nucleoside triphosphate hydrolases"/>
    <property type="match status" value="2"/>
</dbReference>
<keyword evidence="1" id="KW-0813">Transport</keyword>
<dbReference type="CDD" id="cd03216">
    <property type="entry name" value="ABC_Carb_Monos_I"/>
    <property type="match status" value="1"/>
</dbReference>
<keyword evidence="8" id="KW-1185">Reference proteome</keyword>
<dbReference type="GO" id="GO:0005524">
    <property type="term" value="F:ATP binding"/>
    <property type="evidence" value="ECO:0007669"/>
    <property type="project" value="UniProtKB-KW"/>
</dbReference>
<feature type="domain" description="ABC transporter" evidence="6">
    <location>
        <begin position="34"/>
        <end position="272"/>
    </location>
</feature>
<protein>
    <submittedName>
        <fullName evidence="7">Sugar ABC transporter ATP-binding protein</fullName>
    </submittedName>
</protein>
<keyword evidence="4 7" id="KW-0067">ATP-binding</keyword>
<dbReference type="Gene3D" id="3.40.50.300">
    <property type="entry name" value="P-loop containing nucleotide triphosphate hydrolases"/>
    <property type="match status" value="2"/>
</dbReference>
<dbReference type="RefSeq" id="WP_301211440.1">
    <property type="nucleotide sequence ID" value="NZ_JAROCF010000001.1"/>
</dbReference>
<keyword evidence="2" id="KW-0677">Repeat</keyword>
<gene>
    <name evidence="7" type="ORF">P5G50_02610</name>
</gene>
<evidence type="ECO:0000256" key="5">
    <source>
        <dbReference type="SAM" id="MobiDB-lite"/>
    </source>
</evidence>
<dbReference type="PANTHER" id="PTHR43790">
    <property type="entry name" value="CARBOHYDRATE TRANSPORT ATP-BINDING PROTEIN MG119-RELATED"/>
    <property type="match status" value="1"/>
</dbReference>
<evidence type="ECO:0000256" key="1">
    <source>
        <dbReference type="ARBA" id="ARBA00022448"/>
    </source>
</evidence>
<dbReference type="EMBL" id="JAROCF010000001">
    <property type="protein sequence ID" value="MDN4613334.1"/>
    <property type="molecule type" value="Genomic_DNA"/>
</dbReference>
<feature type="domain" description="ABC transporter" evidence="6">
    <location>
        <begin position="274"/>
        <end position="503"/>
    </location>
</feature>
<evidence type="ECO:0000256" key="4">
    <source>
        <dbReference type="ARBA" id="ARBA00022840"/>
    </source>
</evidence>
<dbReference type="InterPro" id="IPR050107">
    <property type="entry name" value="ABC_carbohydrate_import_ATPase"/>
</dbReference>
<dbReference type="InterPro" id="IPR003593">
    <property type="entry name" value="AAA+_ATPase"/>
</dbReference>
<organism evidence="7 8">
    <name type="scientific">Leifsonia williamsii</name>
    <dbReference type="NCBI Taxonomy" id="3035919"/>
    <lineage>
        <taxon>Bacteria</taxon>
        <taxon>Bacillati</taxon>
        <taxon>Actinomycetota</taxon>
        <taxon>Actinomycetes</taxon>
        <taxon>Micrococcales</taxon>
        <taxon>Microbacteriaceae</taxon>
        <taxon>Leifsonia</taxon>
    </lineage>
</organism>
<dbReference type="Proteomes" id="UP001174208">
    <property type="component" value="Unassembled WGS sequence"/>
</dbReference>
<dbReference type="InterPro" id="IPR027417">
    <property type="entry name" value="P-loop_NTPase"/>
</dbReference>
<dbReference type="Pfam" id="PF00005">
    <property type="entry name" value="ABC_tran"/>
    <property type="match status" value="2"/>
</dbReference>
<comment type="caution">
    <text evidence="7">The sequence shown here is derived from an EMBL/GenBank/DDBJ whole genome shotgun (WGS) entry which is preliminary data.</text>
</comment>
<evidence type="ECO:0000256" key="2">
    <source>
        <dbReference type="ARBA" id="ARBA00022737"/>
    </source>
</evidence>
<dbReference type="InterPro" id="IPR017871">
    <property type="entry name" value="ABC_transporter-like_CS"/>
</dbReference>
<sequence>MPTTMKPTTTSVGEERAADAATAPATAPGQAATIAARGVTKRYGSTRALTGVDLHVERGEILGLVGHNGAGKSTLMRILAGREQPDAGAVTARDAAGTTWDARSAAAAGVRMVYQELALCADLTVAENAYLSDRRRSASFGWMGRAERRIGEVLDTVFPGHGIAVVRRVGELTLAQRQMVEIARALCTERLGLLILDEPTESLGVDAAGQLYAHLHRLTADGVSVLLISHRMAEVIAHSDRVAVMRDGAVAGVFTGADERTLLHAMGGEVHAAAEVEAAAEAREAGEVVAAIRGDGAPFTVRSGEIVGLAGLAGQGQERMLTRLWSAGPLTRGVSAPRRRAYVPGDRQTSGILPLWSVAQNLTVAALRSISTAGVVNGRAKRELAARWIDALRIRGAAGTPITALSGGNQQKVLVARAFATDASLVLLDDPFRGVDVATKNELYTLMKAEAAAGRAIVWYSTENAEMAHCDRVYVLRAGRIVSELAGDSNTEERIIADSFEEGTAR</sequence>
<dbReference type="SMART" id="SM00382">
    <property type="entry name" value="AAA"/>
    <property type="match status" value="1"/>
</dbReference>
<feature type="region of interest" description="Disordered" evidence="5">
    <location>
        <begin position="1"/>
        <end position="27"/>
    </location>
</feature>
<name>A0ABT8KAH4_9MICO</name>
<reference evidence="7" key="1">
    <citation type="submission" date="2023-06" db="EMBL/GenBank/DDBJ databases">
        <title>MT1 and MT2 Draft Genomes of Novel Species.</title>
        <authorList>
            <person name="Venkateswaran K."/>
        </authorList>
    </citation>
    <scope>NUCLEOTIDE SEQUENCE</scope>
    <source>
        <strain evidence="7">F6_8S_P_1B</strain>
    </source>
</reference>